<dbReference type="PANTHER" id="PTHR11048:SF28">
    <property type="entry name" value="4-HYDROXYBENZOATE POLYPRENYLTRANSFERASE, MITOCHONDRIAL"/>
    <property type="match status" value="1"/>
</dbReference>
<keyword evidence="6 9" id="KW-0812">Transmembrane</keyword>
<feature type="transmembrane region" description="Helical" evidence="9">
    <location>
        <begin position="121"/>
        <end position="139"/>
    </location>
</feature>
<evidence type="ECO:0000256" key="5">
    <source>
        <dbReference type="ARBA" id="ARBA00022679"/>
    </source>
</evidence>
<dbReference type="Gene3D" id="1.10.357.140">
    <property type="entry name" value="UbiA prenyltransferase"/>
    <property type="match status" value="1"/>
</dbReference>
<dbReference type="Pfam" id="PF01040">
    <property type="entry name" value="UbiA"/>
    <property type="match status" value="1"/>
</dbReference>
<dbReference type="Proteomes" id="UP000562682">
    <property type="component" value="Unassembled WGS sequence"/>
</dbReference>
<dbReference type="PANTHER" id="PTHR11048">
    <property type="entry name" value="PRENYLTRANSFERASES"/>
    <property type="match status" value="1"/>
</dbReference>
<evidence type="ECO:0000256" key="8">
    <source>
        <dbReference type="ARBA" id="ARBA00023136"/>
    </source>
</evidence>
<feature type="transmembrane region" description="Helical" evidence="9">
    <location>
        <begin position="151"/>
        <end position="171"/>
    </location>
</feature>
<feature type="transmembrane region" description="Helical" evidence="9">
    <location>
        <begin position="12"/>
        <end position="35"/>
    </location>
</feature>
<dbReference type="AlphaFoldDB" id="A0A8H5X738"/>
<evidence type="ECO:0000313" key="10">
    <source>
        <dbReference type="EMBL" id="KAF5685726.1"/>
    </source>
</evidence>
<name>A0A8H5X738_9HYPO</name>
<dbReference type="InterPro" id="IPR044878">
    <property type="entry name" value="UbiA_sf"/>
</dbReference>
<sequence>MTPITSPGSVIGASILFLFGAVIMRGAGCAINDLWDRNLDPHVARTRLRPLARGAITPLKASIFTGVNLLTILYDMVYAYMDVKEDVGADVRSITIKHNANTKIILTGLLTRAGGATGAGITFYAISCGGATLTLGAMIKRVRLKDPGNIWWWFCNNCWMTGGVISLGLAIEYSLSYIDDQSEESLD</sequence>
<dbReference type="GO" id="GO:0006744">
    <property type="term" value="P:ubiquinone biosynthetic process"/>
    <property type="evidence" value="ECO:0007669"/>
    <property type="project" value="TreeGrafter"/>
</dbReference>
<evidence type="ECO:0000256" key="7">
    <source>
        <dbReference type="ARBA" id="ARBA00022989"/>
    </source>
</evidence>
<comment type="pathway">
    <text evidence="3">Secondary metabolite biosynthesis; terpenoid biosynthesis.</text>
</comment>
<comment type="subcellular location">
    <subcellularLocation>
        <location evidence="2">Membrane</location>
        <topology evidence="2">Multi-pass membrane protein</topology>
    </subcellularLocation>
</comment>
<dbReference type="EMBL" id="JAAOAK010000157">
    <property type="protein sequence ID" value="KAF5685726.1"/>
    <property type="molecule type" value="Genomic_DNA"/>
</dbReference>
<dbReference type="GO" id="GO:0005743">
    <property type="term" value="C:mitochondrial inner membrane"/>
    <property type="evidence" value="ECO:0007669"/>
    <property type="project" value="TreeGrafter"/>
</dbReference>
<keyword evidence="7 9" id="KW-1133">Transmembrane helix</keyword>
<dbReference type="GO" id="GO:0016114">
    <property type="term" value="P:terpenoid biosynthetic process"/>
    <property type="evidence" value="ECO:0007669"/>
    <property type="project" value="UniProtKB-UniPathway"/>
</dbReference>
<keyword evidence="5 10" id="KW-0808">Transferase</keyword>
<organism evidence="10 11">
    <name type="scientific">Fusarium denticulatum</name>
    <dbReference type="NCBI Taxonomy" id="48507"/>
    <lineage>
        <taxon>Eukaryota</taxon>
        <taxon>Fungi</taxon>
        <taxon>Dikarya</taxon>
        <taxon>Ascomycota</taxon>
        <taxon>Pezizomycotina</taxon>
        <taxon>Sordariomycetes</taxon>
        <taxon>Hypocreomycetidae</taxon>
        <taxon>Hypocreales</taxon>
        <taxon>Nectriaceae</taxon>
        <taxon>Fusarium</taxon>
        <taxon>Fusarium fujikuroi species complex</taxon>
    </lineage>
</organism>
<accession>A0A8H5X738</accession>
<evidence type="ECO:0000256" key="2">
    <source>
        <dbReference type="ARBA" id="ARBA00004141"/>
    </source>
</evidence>
<dbReference type="InterPro" id="IPR030470">
    <property type="entry name" value="UbiA_prenylTrfase_CS"/>
</dbReference>
<comment type="cofactor">
    <cofactor evidence="1">
        <name>Mg(2+)</name>
        <dbReference type="ChEBI" id="CHEBI:18420"/>
    </cofactor>
</comment>
<keyword evidence="8 9" id="KW-0472">Membrane</keyword>
<evidence type="ECO:0000256" key="4">
    <source>
        <dbReference type="ARBA" id="ARBA00005985"/>
    </source>
</evidence>
<dbReference type="PROSITE" id="PS00943">
    <property type="entry name" value="UBIA"/>
    <property type="match status" value="1"/>
</dbReference>
<evidence type="ECO:0000256" key="9">
    <source>
        <dbReference type="SAM" id="Phobius"/>
    </source>
</evidence>
<protein>
    <submittedName>
        <fullName evidence="10">4-hydroxybenzoate hexaprenyltransferase</fullName>
    </submittedName>
</protein>
<keyword evidence="11" id="KW-1185">Reference proteome</keyword>
<comment type="caution">
    <text evidence="10">The sequence shown here is derived from an EMBL/GenBank/DDBJ whole genome shotgun (WGS) entry which is preliminary data.</text>
</comment>
<comment type="similarity">
    <text evidence="4">Belongs to the UbiA prenyltransferase family.</text>
</comment>
<dbReference type="FunFam" id="1.20.120.1780:FF:000001">
    <property type="entry name" value="4-hydroxybenzoate octaprenyltransferase"/>
    <property type="match status" value="1"/>
</dbReference>
<proteinExistence type="inferred from homology"/>
<reference evidence="10 11" key="1">
    <citation type="submission" date="2020-05" db="EMBL/GenBank/DDBJ databases">
        <title>Identification and distribution of gene clusters putatively required for synthesis of sphingolipid metabolism inhibitors in phylogenetically diverse species of the filamentous fungus Fusarium.</title>
        <authorList>
            <person name="Kim H.-S."/>
            <person name="Busman M."/>
            <person name="Brown D.W."/>
            <person name="Divon H."/>
            <person name="Uhlig S."/>
            <person name="Proctor R.H."/>
        </authorList>
    </citation>
    <scope>NUCLEOTIDE SEQUENCE [LARGE SCALE GENOMIC DNA]</scope>
    <source>
        <strain evidence="10 11">NRRL 25311</strain>
    </source>
</reference>
<evidence type="ECO:0000313" key="11">
    <source>
        <dbReference type="Proteomes" id="UP000562682"/>
    </source>
</evidence>
<dbReference type="InterPro" id="IPR000537">
    <property type="entry name" value="UbiA_prenyltransferase"/>
</dbReference>
<dbReference type="UniPathway" id="UPA00213"/>
<gene>
    <name evidence="10" type="ORF">FDENT_6061</name>
</gene>
<evidence type="ECO:0000256" key="1">
    <source>
        <dbReference type="ARBA" id="ARBA00001946"/>
    </source>
</evidence>
<feature type="transmembrane region" description="Helical" evidence="9">
    <location>
        <begin position="55"/>
        <end position="74"/>
    </location>
</feature>
<dbReference type="GO" id="GO:0008412">
    <property type="term" value="F:4-hydroxybenzoate polyprenyltransferase activity"/>
    <property type="evidence" value="ECO:0007669"/>
    <property type="project" value="TreeGrafter"/>
</dbReference>
<evidence type="ECO:0000256" key="6">
    <source>
        <dbReference type="ARBA" id="ARBA00022692"/>
    </source>
</evidence>
<evidence type="ECO:0000256" key="3">
    <source>
        <dbReference type="ARBA" id="ARBA00004721"/>
    </source>
</evidence>
<dbReference type="InterPro" id="IPR039653">
    <property type="entry name" value="Prenyltransferase"/>
</dbReference>